<dbReference type="Pfam" id="PF01625">
    <property type="entry name" value="PMSR"/>
    <property type="match status" value="1"/>
</dbReference>
<evidence type="ECO:0000256" key="3">
    <source>
        <dbReference type="ARBA" id="ARBA00023002"/>
    </source>
</evidence>
<dbReference type="InParanoid" id="Q00YB9"/>
<dbReference type="EMBL" id="CAID01000012">
    <property type="protein sequence ID" value="CAL57132.1"/>
    <property type="molecule type" value="Genomic_DNA"/>
</dbReference>
<dbReference type="EMBL" id="KZ155835">
    <property type="protein sequence ID" value="OUS43133.1"/>
    <property type="molecule type" value="Genomic_DNA"/>
</dbReference>
<dbReference type="OrthoDB" id="497531at2759"/>
<feature type="region of interest" description="Disordered" evidence="8">
    <location>
        <begin position="15"/>
        <end position="43"/>
    </location>
</feature>
<dbReference type="InterPro" id="IPR050162">
    <property type="entry name" value="MsrA_MetSO_reductase"/>
</dbReference>
<dbReference type="RefSeq" id="XP_003082186.1">
    <property type="nucleotide sequence ID" value="XM_003082138.1"/>
</dbReference>
<proteinExistence type="inferred from homology"/>
<dbReference type="PANTHER" id="PTHR42799">
    <property type="entry name" value="MITOCHONDRIAL PEPTIDE METHIONINE SULFOXIDE REDUCTASE"/>
    <property type="match status" value="1"/>
</dbReference>
<evidence type="ECO:0000313" key="11">
    <source>
        <dbReference type="EMBL" id="OUS43133.1"/>
    </source>
</evidence>
<organism evidence="10 12">
    <name type="scientific">Ostreococcus tauri</name>
    <name type="common">Marine green alga</name>
    <dbReference type="NCBI Taxonomy" id="70448"/>
    <lineage>
        <taxon>Eukaryota</taxon>
        <taxon>Viridiplantae</taxon>
        <taxon>Chlorophyta</taxon>
        <taxon>Mamiellophyceae</taxon>
        <taxon>Mamiellales</taxon>
        <taxon>Bathycoccaceae</taxon>
        <taxon>Ostreococcus</taxon>
    </lineage>
</organism>
<protein>
    <recommendedName>
        <fullName evidence="2">peptide-methionine (S)-S-oxide reductase</fullName>
        <ecNumber evidence="2">1.8.4.11</ecNumber>
    </recommendedName>
    <alternativeName>
        <fullName evidence="5">Peptide-methionine (S)-S-oxide reductase</fullName>
    </alternativeName>
    <alternativeName>
        <fullName evidence="4">Protein-methionine-S-oxide reductase</fullName>
    </alternativeName>
</protein>
<evidence type="ECO:0000256" key="2">
    <source>
        <dbReference type="ARBA" id="ARBA00012502"/>
    </source>
</evidence>
<dbReference type="Proteomes" id="UP000195557">
    <property type="component" value="Unassembled WGS sequence"/>
</dbReference>
<feature type="compositionally biased region" description="Low complexity" evidence="8">
    <location>
        <begin position="20"/>
        <end position="31"/>
    </location>
</feature>
<dbReference type="InterPro" id="IPR002569">
    <property type="entry name" value="Met_Sox_Rdtase_MsrA_dom"/>
</dbReference>
<dbReference type="GeneID" id="9836243"/>
<comment type="catalytic activity">
    <reaction evidence="7">
        <text>[thioredoxin]-disulfide + L-methionine + H2O = L-methionine (S)-S-oxide + [thioredoxin]-dithiol</text>
        <dbReference type="Rhea" id="RHEA:19993"/>
        <dbReference type="Rhea" id="RHEA-COMP:10698"/>
        <dbReference type="Rhea" id="RHEA-COMP:10700"/>
        <dbReference type="ChEBI" id="CHEBI:15377"/>
        <dbReference type="ChEBI" id="CHEBI:29950"/>
        <dbReference type="ChEBI" id="CHEBI:50058"/>
        <dbReference type="ChEBI" id="CHEBI:57844"/>
        <dbReference type="ChEBI" id="CHEBI:58772"/>
        <dbReference type="EC" id="1.8.4.11"/>
    </reaction>
</comment>
<dbReference type="EC" id="1.8.4.11" evidence="2"/>
<dbReference type="GO" id="GO:0005737">
    <property type="term" value="C:cytoplasm"/>
    <property type="evidence" value="ECO:0007669"/>
    <property type="project" value="TreeGrafter"/>
</dbReference>
<dbReference type="AlphaFoldDB" id="Q00YB9"/>
<sequence length="275" mass="30726">MRTLARPVVPIRTPVGRNVSRASSNRASNTTLKASSTNNDSELTAPKLTKRQLARWALTACTAPLWIDVGKDLGFFTGSDAEYPELIVPGAGEAVAEFAAGCFWSVEKTFRALPGVTSTQTGYIGGFVDRPRYFDVAGGRTGHVESVRVVYDKSNTSYEDLLRAYWRSVDATRDDGQFVDSGEQYRPVIWAMDAAQRDTAERSRDALMHANVYGKPIKVSITDASDKTFWPAEFYHQEYFISHKNKYDFYSSLSGRDEYIASVWGDERSAARRKI</sequence>
<keyword evidence="3" id="KW-0560">Oxidoreductase</keyword>
<reference evidence="11" key="3">
    <citation type="submission" date="2017-04" db="EMBL/GenBank/DDBJ databases">
        <title>Population genomics of picophytoplankton unveils novel chromosome hypervariability.</title>
        <authorList>
            <consortium name="DOE Joint Genome Institute"/>
            <person name="Blanc-Mathieu R."/>
            <person name="Krasovec M."/>
            <person name="Hebrard M."/>
            <person name="Yau S."/>
            <person name="Desgranges E."/>
            <person name="Martin J."/>
            <person name="Schackwitz W."/>
            <person name="Kuo A."/>
            <person name="Salin G."/>
            <person name="Donnadieu C."/>
            <person name="Desdevises Y."/>
            <person name="Sanchez-Ferandin S."/>
            <person name="Moreau H."/>
            <person name="Rivals E."/>
            <person name="Grigoriev I.V."/>
            <person name="Grimsley N."/>
            <person name="Eyre-Walker A."/>
            <person name="Piganeau G."/>
        </authorList>
    </citation>
    <scope>NUCLEOTIDE SEQUENCE [LARGE SCALE GENOMIC DNA]</scope>
    <source>
        <strain evidence="11">RCC 1115</strain>
    </source>
</reference>
<dbReference type="SUPFAM" id="SSF55068">
    <property type="entry name" value="Peptide methionine sulfoxide reductase"/>
    <property type="match status" value="1"/>
</dbReference>
<dbReference type="STRING" id="70448.Q00YB9"/>
<evidence type="ECO:0000259" key="9">
    <source>
        <dbReference type="Pfam" id="PF01625"/>
    </source>
</evidence>
<feature type="domain" description="Peptide methionine sulphoxide reductase MsrA" evidence="9">
    <location>
        <begin position="96"/>
        <end position="247"/>
    </location>
</feature>
<dbReference type="OMA" id="QEYFISH"/>
<gene>
    <name evidence="11" type="ORF">BE221DRAFT_195161</name>
    <name evidence="10" type="ORF">OT_ostta12g00340</name>
</gene>
<accession>A0A454XWA4</accession>
<dbReference type="NCBIfam" id="TIGR00401">
    <property type="entry name" value="msrA"/>
    <property type="match status" value="1"/>
</dbReference>
<feature type="compositionally biased region" description="Polar residues" evidence="8">
    <location>
        <begin position="32"/>
        <end position="42"/>
    </location>
</feature>
<evidence type="ECO:0000256" key="7">
    <source>
        <dbReference type="ARBA" id="ARBA00048782"/>
    </source>
</evidence>
<evidence type="ECO:0000256" key="1">
    <source>
        <dbReference type="ARBA" id="ARBA00005591"/>
    </source>
</evidence>
<evidence type="ECO:0000256" key="5">
    <source>
        <dbReference type="ARBA" id="ARBA00030643"/>
    </source>
</evidence>
<comment type="similarity">
    <text evidence="1">Belongs to the MsrA Met sulfoxide reductase family.</text>
</comment>
<keyword evidence="12" id="KW-1185">Reference proteome</keyword>
<evidence type="ECO:0000256" key="6">
    <source>
        <dbReference type="ARBA" id="ARBA00047806"/>
    </source>
</evidence>
<dbReference type="GO" id="GO:0008113">
    <property type="term" value="F:peptide-methionine (S)-S-oxide reductase activity"/>
    <property type="evidence" value="ECO:0007669"/>
    <property type="project" value="UniProtKB-EC"/>
</dbReference>
<dbReference type="HAMAP" id="MF_01401">
    <property type="entry name" value="MsrA"/>
    <property type="match status" value="1"/>
</dbReference>
<dbReference type="Gene3D" id="3.30.1060.10">
    <property type="entry name" value="Peptide methionine sulphoxide reductase MsrA"/>
    <property type="match status" value="1"/>
</dbReference>
<accession>Q00YB9</accession>
<evidence type="ECO:0000256" key="4">
    <source>
        <dbReference type="ARBA" id="ARBA00030273"/>
    </source>
</evidence>
<name>Q00YB9_OSTTA</name>
<accession>A0A1Y5I4W1</accession>
<dbReference type="GO" id="GO:0034599">
    <property type="term" value="P:cellular response to oxidative stress"/>
    <property type="evidence" value="ECO:0007669"/>
    <property type="project" value="TreeGrafter"/>
</dbReference>
<reference evidence="10" key="2">
    <citation type="journal article" date="2014" name="BMC Genomics">
        <title>An improved genome of the model marine alga Ostreococcus tauri unfolds by assessing Illumina de novo assemblies.</title>
        <authorList>
            <person name="Blanc-Mathieu R."/>
            <person name="Verhelst B."/>
            <person name="Derelle E."/>
            <person name="Rombauts S."/>
            <person name="Bouget F.Y."/>
            <person name="Carre I."/>
            <person name="Chateau A."/>
            <person name="Eyre-Walker A."/>
            <person name="Grimsley N."/>
            <person name="Moreau H."/>
            <person name="Piegu B."/>
            <person name="Rivals E."/>
            <person name="Schackwitz W."/>
            <person name="Van de Peer Y."/>
            <person name="Piganeau G."/>
        </authorList>
    </citation>
    <scope>NUCLEOTIDE SEQUENCE</scope>
    <source>
        <strain evidence="10">RCC4221</strain>
    </source>
</reference>
<dbReference type="PANTHER" id="PTHR42799:SF2">
    <property type="entry name" value="MITOCHONDRIAL PEPTIDE METHIONINE SULFOXIDE REDUCTASE"/>
    <property type="match status" value="1"/>
</dbReference>
<reference evidence="10 12" key="1">
    <citation type="journal article" date="2006" name="Proc. Natl. Acad. Sci. U.S.A.">
        <title>Genome analysis of the smallest free-living eukaryote Ostreococcus tauri unveils many unique features.</title>
        <authorList>
            <person name="Derelle E."/>
            <person name="Ferraz C."/>
            <person name="Rombauts S."/>
            <person name="Rouze P."/>
            <person name="Worden A.Z."/>
            <person name="Robbens S."/>
            <person name="Partensky F."/>
            <person name="Degroeve S."/>
            <person name="Echeynie S."/>
            <person name="Cooke R."/>
            <person name="Saeys Y."/>
            <person name="Wuyts J."/>
            <person name="Jabbari K."/>
            <person name="Bowler C."/>
            <person name="Panaud O."/>
            <person name="Piegu B."/>
            <person name="Ball S.G."/>
            <person name="Ral J.-P."/>
            <person name="Bouget F.-Y."/>
            <person name="Piganeau G."/>
            <person name="De Baets B."/>
            <person name="Picard A."/>
            <person name="Delseny M."/>
            <person name="Demaille J."/>
            <person name="Van de Peer Y."/>
            <person name="Moreau H."/>
        </authorList>
    </citation>
    <scope>NUCLEOTIDE SEQUENCE [LARGE SCALE GENOMIC DNA]</scope>
    <source>
        <strain evidence="10 12">OTTH0595</strain>
    </source>
</reference>
<evidence type="ECO:0000313" key="10">
    <source>
        <dbReference type="EMBL" id="CAL57132.1"/>
    </source>
</evidence>
<dbReference type="KEGG" id="ota:OT_ostta12g00340"/>
<dbReference type="Proteomes" id="UP000009170">
    <property type="component" value="Unassembled WGS sequence"/>
</dbReference>
<evidence type="ECO:0000256" key="8">
    <source>
        <dbReference type="SAM" id="MobiDB-lite"/>
    </source>
</evidence>
<evidence type="ECO:0000313" key="12">
    <source>
        <dbReference type="Proteomes" id="UP000009170"/>
    </source>
</evidence>
<comment type="catalytic activity">
    <reaction evidence="6">
        <text>L-methionyl-[protein] + [thioredoxin]-disulfide + H2O = L-methionyl-(S)-S-oxide-[protein] + [thioredoxin]-dithiol</text>
        <dbReference type="Rhea" id="RHEA:14217"/>
        <dbReference type="Rhea" id="RHEA-COMP:10698"/>
        <dbReference type="Rhea" id="RHEA-COMP:10700"/>
        <dbReference type="Rhea" id="RHEA-COMP:12313"/>
        <dbReference type="Rhea" id="RHEA-COMP:12315"/>
        <dbReference type="ChEBI" id="CHEBI:15377"/>
        <dbReference type="ChEBI" id="CHEBI:16044"/>
        <dbReference type="ChEBI" id="CHEBI:29950"/>
        <dbReference type="ChEBI" id="CHEBI:44120"/>
        <dbReference type="ChEBI" id="CHEBI:50058"/>
        <dbReference type="EC" id="1.8.4.11"/>
    </reaction>
</comment>
<dbReference type="InterPro" id="IPR036509">
    <property type="entry name" value="Met_Sox_Rdtase_MsrA_sf"/>
</dbReference>